<dbReference type="GO" id="GO:0055085">
    <property type="term" value="P:transmembrane transport"/>
    <property type="evidence" value="ECO:0007669"/>
    <property type="project" value="InterPro"/>
</dbReference>
<evidence type="ECO:0000256" key="6">
    <source>
        <dbReference type="ARBA" id="ARBA00023136"/>
    </source>
</evidence>
<keyword evidence="3" id="KW-1003">Cell membrane</keyword>
<dbReference type="Proteomes" id="UP000242699">
    <property type="component" value="Unassembled WGS sequence"/>
</dbReference>
<reference evidence="10 11" key="1">
    <citation type="journal article" date="2014" name="BMC Genomics">
        <title>Comparison of environmental and isolate Sulfobacillus genomes reveals diverse carbon, sulfur, nitrogen, and hydrogen metabolisms.</title>
        <authorList>
            <person name="Justice N.B."/>
            <person name="Norman A."/>
            <person name="Brown C.T."/>
            <person name="Singh A."/>
            <person name="Thomas B.C."/>
            <person name="Banfield J.F."/>
        </authorList>
    </citation>
    <scope>NUCLEOTIDE SEQUENCE [LARGE SCALE GENOMIC DNA]</scope>
    <source>
        <strain evidence="10">AMDSBA1</strain>
    </source>
</reference>
<dbReference type="CDD" id="cd06261">
    <property type="entry name" value="TM_PBP2"/>
    <property type="match status" value="1"/>
</dbReference>
<evidence type="ECO:0000259" key="9">
    <source>
        <dbReference type="PROSITE" id="PS50928"/>
    </source>
</evidence>
<evidence type="ECO:0000256" key="4">
    <source>
        <dbReference type="ARBA" id="ARBA00022692"/>
    </source>
</evidence>
<keyword evidence="5 7" id="KW-1133">Transmembrane helix</keyword>
<dbReference type="SUPFAM" id="SSF161098">
    <property type="entry name" value="MetI-like"/>
    <property type="match status" value="1"/>
</dbReference>
<dbReference type="InterPro" id="IPR035906">
    <property type="entry name" value="MetI-like_sf"/>
</dbReference>
<feature type="transmembrane region" description="Helical" evidence="7">
    <location>
        <begin position="93"/>
        <end position="118"/>
    </location>
</feature>
<evidence type="ECO:0000256" key="2">
    <source>
        <dbReference type="ARBA" id="ARBA00022448"/>
    </source>
</evidence>
<dbReference type="PANTHER" id="PTHR43005:SF1">
    <property type="entry name" value="SPERMIDINE_PUTRESCINE TRANSPORT SYSTEM PERMEASE PROTEIN"/>
    <property type="match status" value="1"/>
</dbReference>
<accession>A0A2T2WQ92</accession>
<dbReference type="PROSITE" id="PS50928">
    <property type="entry name" value="ABC_TM1"/>
    <property type="match status" value="1"/>
</dbReference>
<organism evidence="10 11">
    <name type="scientific">Sulfobacillus benefaciens</name>
    <dbReference type="NCBI Taxonomy" id="453960"/>
    <lineage>
        <taxon>Bacteria</taxon>
        <taxon>Bacillati</taxon>
        <taxon>Bacillota</taxon>
        <taxon>Clostridia</taxon>
        <taxon>Eubacteriales</taxon>
        <taxon>Clostridiales Family XVII. Incertae Sedis</taxon>
        <taxon>Sulfobacillus</taxon>
    </lineage>
</organism>
<evidence type="ECO:0000256" key="8">
    <source>
        <dbReference type="SAM" id="MobiDB-lite"/>
    </source>
</evidence>
<evidence type="ECO:0000256" key="5">
    <source>
        <dbReference type="ARBA" id="ARBA00022989"/>
    </source>
</evidence>
<evidence type="ECO:0000313" key="10">
    <source>
        <dbReference type="EMBL" id="PSR24408.1"/>
    </source>
</evidence>
<keyword evidence="6 7" id="KW-0472">Membrane</keyword>
<evidence type="ECO:0000256" key="1">
    <source>
        <dbReference type="ARBA" id="ARBA00004651"/>
    </source>
</evidence>
<proteinExistence type="inferred from homology"/>
<feature type="region of interest" description="Disordered" evidence="8">
    <location>
        <begin position="1"/>
        <end position="24"/>
    </location>
</feature>
<protein>
    <submittedName>
        <fullName evidence="10">Sugar ABC transporter permease</fullName>
    </submittedName>
</protein>
<dbReference type="AlphaFoldDB" id="A0A2T2WQ92"/>
<feature type="transmembrane region" description="Helical" evidence="7">
    <location>
        <begin position="127"/>
        <end position="147"/>
    </location>
</feature>
<keyword evidence="4 7" id="KW-0812">Transmembrane</keyword>
<keyword evidence="2 7" id="KW-0813">Transport</keyword>
<dbReference type="Gene3D" id="1.10.3720.10">
    <property type="entry name" value="MetI-like"/>
    <property type="match status" value="1"/>
</dbReference>
<evidence type="ECO:0000256" key="7">
    <source>
        <dbReference type="RuleBase" id="RU363032"/>
    </source>
</evidence>
<comment type="subcellular location">
    <subcellularLocation>
        <location evidence="1 7">Cell membrane</location>
        <topology evidence="1 7">Multi-pass membrane protein</topology>
    </subcellularLocation>
</comment>
<gene>
    <name evidence="10" type="ORF">C7B43_19060</name>
</gene>
<name>A0A2T2WQ92_9FIRM</name>
<comment type="similarity">
    <text evidence="7">Belongs to the binding-protein-dependent transport system permease family.</text>
</comment>
<feature type="transmembrane region" description="Helical" evidence="7">
    <location>
        <begin position="153"/>
        <end position="175"/>
    </location>
</feature>
<evidence type="ECO:0000256" key="3">
    <source>
        <dbReference type="ARBA" id="ARBA00022475"/>
    </source>
</evidence>
<feature type="transmembrane region" description="Helical" evidence="7">
    <location>
        <begin position="34"/>
        <end position="57"/>
    </location>
</feature>
<dbReference type="Pfam" id="PF00528">
    <property type="entry name" value="BPD_transp_1"/>
    <property type="match status" value="1"/>
</dbReference>
<evidence type="ECO:0000313" key="11">
    <source>
        <dbReference type="Proteomes" id="UP000242699"/>
    </source>
</evidence>
<dbReference type="GO" id="GO:0005886">
    <property type="term" value="C:plasma membrane"/>
    <property type="evidence" value="ECO:0007669"/>
    <property type="project" value="UniProtKB-SubCell"/>
</dbReference>
<feature type="domain" description="ABC transmembrane type-1" evidence="9">
    <location>
        <begin position="93"/>
        <end position="309"/>
    </location>
</feature>
<dbReference type="PANTHER" id="PTHR43005">
    <property type="entry name" value="BLR7065 PROTEIN"/>
    <property type="match status" value="1"/>
</dbReference>
<sequence>MGTPKLLEPQLTNPSPRPEKRSPGLSRRLARQGWAFALPALVMIAAITIFPILYSVIVSLNHITFTSQGYHFQWVGLHNYSVIFSNPLYRYSLIFTVIYTIVTVFVELVVGLLIALVLDKLIAGRGLMLAVLLLPWSLITVISAEMWNYIYNGVYGVLNALLIGIGILHTPVVWLGKPFIAIVSMMFADIWKTTPFVAIILLAGLQMIPHELYEAAEMDGASGSARFWRITFPLLRPTIALSVLFRVLQAFGIFDLPFVLTQGGPGHATESLALLGWQVMFQDLNMGRGAAIAASTTLIVLGASLLVLRAFRAQVGEEDLG</sequence>
<feature type="transmembrane region" description="Helical" evidence="7">
    <location>
        <begin position="290"/>
        <end position="311"/>
    </location>
</feature>
<comment type="caution">
    <text evidence="10">The sequence shown here is derived from an EMBL/GenBank/DDBJ whole genome shotgun (WGS) entry which is preliminary data.</text>
</comment>
<feature type="transmembrane region" description="Helical" evidence="7">
    <location>
        <begin position="228"/>
        <end position="248"/>
    </location>
</feature>
<dbReference type="EMBL" id="PXYT01000079">
    <property type="protein sequence ID" value="PSR24408.1"/>
    <property type="molecule type" value="Genomic_DNA"/>
</dbReference>
<dbReference type="InterPro" id="IPR000515">
    <property type="entry name" value="MetI-like"/>
</dbReference>